<dbReference type="InterPro" id="IPR039762">
    <property type="entry name" value="Nmd2/UPF2"/>
</dbReference>
<feature type="region of interest" description="Disordered" evidence="3">
    <location>
        <begin position="1"/>
        <end position="30"/>
    </location>
</feature>
<feature type="compositionally biased region" description="Acidic residues" evidence="3">
    <location>
        <begin position="1135"/>
        <end position="1145"/>
    </location>
</feature>
<dbReference type="OrthoDB" id="27832at2759"/>
<dbReference type="Gene3D" id="1.25.40.180">
    <property type="match status" value="4"/>
</dbReference>
<dbReference type="Proteomes" id="UP000549394">
    <property type="component" value="Unassembled WGS sequence"/>
</dbReference>
<dbReference type="Pfam" id="PF02854">
    <property type="entry name" value="MIF4G"/>
    <property type="match status" value="3"/>
</dbReference>
<dbReference type="FunFam" id="1.25.40.180:FF:000014">
    <property type="entry name" value="Putative regulator of nonsense transcripts 2"/>
    <property type="match status" value="1"/>
</dbReference>
<name>A0A7I8WCS9_9ANNE</name>
<accession>A0A7I8WCS9</accession>
<feature type="compositionally biased region" description="Basic and acidic residues" evidence="3">
    <location>
        <begin position="637"/>
        <end position="648"/>
    </location>
</feature>
<dbReference type="SUPFAM" id="SSF48371">
    <property type="entry name" value="ARM repeat"/>
    <property type="match status" value="3"/>
</dbReference>
<comment type="caution">
    <text evidence="5">The sequence shown here is derived from an EMBL/GenBank/DDBJ whole genome shotgun (WGS) entry which is preliminary data.</text>
</comment>
<feature type="region of interest" description="Disordered" evidence="3">
    <location>
        <begin position="129"/>
        <end position="154"/>
    </location>
</feature>
<feature type="region of interest" description="Disordered" evidence="3">
    <location>
        <begin position="1326"/>
        <end position="1352"/>
    </location>
</feature>
<dbReference type="Pfam" id="PF04050">
    <property type="entry name" value="Upf2"/>
    <property type="match status" value="1"/>
</dbReference>
<dbReference type="SMART" id="SM00543">
    <property type="entry name" value="MIF4G"/>
    <property type="match status" value="3"/>
</dbReference>
<evidence type="ECO:0000313" key="5">
    <source>
        <dbReference type="EMBL" id="CAD5125930.1"/>
    </source>
</evidence>
<feature type="domain" description="MIF4G" evidence="4">
    <location>
        <begin position="673"/>
        <end position="862"/>
    </location>
</feature>
<evidence type="ECO:0000313" key="6">
    <source>
        <dbReference type="Proteomes" id="UP000549394"/>
    </source>
</evidence>
<feature type="compositionally biased region" description="Basic and acidic residues" evidence="3">
    <location>
        <begin position="52"/>
        <end position="115"/>
    </location>
</feature>
<organism evidence="5 6">
    <name type="scientific">Dimorphilus gyrociliatus</name>
    <dbReference type="NCBI Taxonomy" id="2664684"/>
    <lineage>
        <taxon>Eukaryota</taxon>
        <taxon>Metazoa</taxon>
        <taxon>Spiralia</taxon>
        <taxon>Lophotrochozoa</taxon>
        <taxon>Annelida</taxon>
        <taxon>Polychaeta</taxon>
        <taxon>Polychaeta incertae sedis</taxon>
        <taxon>Dinophilidae</taxon>
        <taxon>Dimorphilus</taxon>
    </lineage>
</organism>
<dbReference type="Gene3D" id="4.10.80.160">
    <property type="match status" value="1"/>
</dbReference>
<evidence type="ECO:0000256" key="2">
    <source>
        <dbReference type="ARBA" id="ARBA00022490"/>
    </source>
</evidence>
<dbReference type="SUPFAM" id="SSF46689">
    <property type="entry name" value="Homeodomain-like"/>
    <property type="match status" value="1"/>
</dbReference>
<dbReference type="EMBL" id="CAJFCJ010000030">
    <property type="protein sequence ID" value="CAD5125930.1"/>
    <property type="molecule type" value="Genomic_DNA"/>
</dbReference>
<gene>
    <name evidence="5" type="ORF">DGYR_LOCUS13225</name>
</gene>
<keyword evidence="6" id="KW-1185">Reference proteome</keyword>
<dbReference type="InterPro" id="IPR016024">
    <property type="entry name" value="ARM-type_fold"/>
</dbReference>
<dbReference type="FunFam" id="1.25.40.180:FF:000015">
    <property type="entry name" value="regulator of nonsense transcripts 2 isoform X1"/>
    <property type="match status" value="1"/>
</dbReference>
<dbReference type="InterPro" id="IPR009057">
    <property type="entry name" value="Homeodomain-like_sf"/>
</dbReference>
<protein>
    <submittedName>
        <fullName evidence="5">DgyrCDS14111</fullName>
    </submittedName>
</protein>
<dbReference type="InterPro" id="IPR003890">
    <property type="entry name" value="MIF4G-like_typ-3"/>
</dbReference>
<evidence type="ECO:0000259" key="4">
    <source>
        <dbReference type="SMART" id="SM00543"/>
    </source>
</evidence>
<dbReference type="InterPro" id="IPR007193">
    <property type="entry name" value="Upf2/Nmd2_C"/>
</dbReference>
<dbReference type="GO" id="GO:0035145">
    <property type="term" value="C:exon-exon junction complex"/>
    <property type="evidence" value="ECO:0007669"/>
    <property type="project" value="TreeGrafter"/>
</dbReference>
<feature type="region of interest" description="Disordered" evidence="3">
    <location>
        <begin position="42"/>
        <end position="115"/>
    </location>
</feature>
<proteinExistence type="predicted"/>
<sequence>MSRYRGGYRGGWEERGRPRRGGGRGGGHRQYSNEYEYEFFGAYDQPKNKSNKKYENHSHHDKDDSKYEKKEKNRDKDDKDKQKHEGVYSRLEQSGKHAENETRRLQELNKQEADEKLQEKIMLQKIEEEKKAQEEKKKEELRIQEEEKKRKAEEDRLKKIEEEKLLEQKRIEDEEKRKLQEEEDEKKVLISFIEEFKERLETKKSYREQNFKSIGKRPDESFFSKLDSSLKKNTAFVKKLKNLADGQRESLCKDVSTLNLSKYITECVSAIVEAKLKLSDVFCAVQVSSLIHQRYVEFSNLLLDLLQKNLPSKVDKITNHSKYRVDIRLLSDLISYGVFPLDKGLPILRNQLKILVEDCEQYINVVISFCRHCGEDYLGIVPRKFRILSEKHCLTVPESNLLKMENRIEFQQILKNYYAVFAQAVIKDKESLLKLEKQAKRVLQAARTEIAKMFSCNPITVQSIENKFKEFRSMKDLHRSGRPHKITRRMELQITKMCRSNPKWTAQETKGELSAERKEKLEAAQQSHSKMVGNLNILSDLLEEDLPEIPEEEKDEMDITLDLIQGNKAGEYELETQNQLFEDEDERNFYEHLKDLKSTLPQILFKDCPTTDNVETVEDQQTTADEDLKVEDIEKELETVEDSEKKEDEPEPNLPDDDEDDVDINGSMKLIFDNFVKNLPNCVNRDMIDRAAEDFCTNMNTKGYRKKLAKALFNVQRTRYDLLPFYSRFVATLHPCMPDVGEDLISYLKSDFRHHLRKKDQIHIESKLKTVRFIGELTKFKVFPKTDTLALLKSLLYDLKHHNIEMACAMLESCGRFLYRSPDSHYRTKVYLDVMLRKKAALALESRYNIIIENAYYYCNPPEGKKEERKERPPMHQYIRKLLYKDLTKLTIEKVLKQLRKLDWDNEEIKEYVIKCISAIWNVRFNGIYCVANVLAGLSAYHEDVGIAVVDSCIEQIRWGLELPRLSIFKQRRLAVLKFIGELYNYRLIESALVFKVLFSLISFGVNFSDEDPYDPPLDPFRVRLVCTGLDVCGGYFDRGSSKRRLDWFLVYFQRYFFFKEKQFKDAQIEFPSEVYQQVDDLFSNLRPDMKRFKSYEEANAACEKLDKDFYEKLRKNLPELEEATASDEGLNTIPEDEEEDENDRQEEYPNNPRSEDEDEDTLEGSSTEGEGLDSHEDDLDNVKVHSKLDSEPTVEDTEFLSAFEKTMSESLQSRQTETVRYPQFDASVPINLKTQQRKAGAAVPGEVDDEKRTVNFVLMTRRGNKNNFSALHVPLDAKLAEHSREREKAEREEKLRMKQMVLDIHERQENEDYRVPYIDNMAPTPYKDKLMHSQNKGVPDADSIFGKTRKQ</sequence>
<feature type="compositionally biased region" description="Acidic residues" evidence="3">
    <location>
        <begin position="649"/>
        <end position="662"/>
    </location>
</feature>
<feature type="region of interest" description="Disordered" evidence="3">
    <location>
        <begin position="1121"/>
        <end position="1180"/>
    </location>
</feature>
<feature type="domain" description="MIF4G" evidence="4">
    <location>
        <begin position="877"/>
        <end position="1089"/>
    </location>
</feature>
<evidence type="ECO:0000256" key="1">
    <source>
        <dbReference type="ARBA" id="ARBA00004496"/>
    </source>
</evidence>
<dbReference type="PANTHER" id="PTHR12839">
    <property type="entry name" value="NONSENSE-MEDIATED MRNA DECAY PROTEIN 2 UP-FRAMESHIFT SUPPRESSOR 2"/>
    <property type="match status" value="1"/>
</dbReference>
<comment type="subcellular location">
    <subcellularLocation>
        <location evidence="1">Cytoplasm</location>
    </subcellularLocation>
</comment>
<feature type="region of interest" description="Disordered" evidence="3">
    <location>
        <begin position="637"/>
        <end position="662"/>
    </location>
</feature>
<dbReference type="PANTHER" id="PTHR12839:SF7">
    <property type="entry name" value="REGULATOR OF NONSENSE TRANSCRIPTS 2"/>
    <property type="match status" value="1"/>
</dbReference>
<feature type="domain" description="MIF4G" evidence="4">
    <location>
        <begin position="230"/>
        <end position="424"/>
    </location>
</feature>
<evidence type="ECO:0000256" key="3">
    <source>
        <dbReference type="SAM" id="MobiDB-lite"/>
    </source>
</evidence>
<dbReference type="GO" id="GO:0005737">
    <property type="term" value="C:cytoplasm"/>
    <property type="evidence" value="ECO:0007669"/>
    <property type="project" value="UniProtKB-SubCell"/>
</dbReference>
<dbReference type="GO" id="GO:0003723">
    <property type="term" value="F:RNA binding"/>
    <property type="evidence" value="ECO:0007669"/>
    <property type="project" value="InterPro"/>
</dbReference>
<reference evidence="5 6" key="1">
    <citation type="submission" date="2020-08" db="EMBL/GenBank/DDBJ databases">
        <authorList>
            <person name="Hejnol A."/>
        </authorList>
    </citation>
    <scope>NUCLEOTIDE SEQUENCE [LARGE SCALE GENOMIC DNA]</scope>
</reference>
<dbReference type="FunFam" id="1.25.40.180:FF:000030">
    <property type="entry name" value="Regulator of nonsense transcripts UPF2"/>
    <property type="match status" value="1"/>
</dbReference>
<keyword evidence="2" id="KW-0963">Cytoplasm</keyword>
<dbReference type="GO" id="GO:0000184">
    <property type="term" value="P:nuclear-transcribed mRNA catabolic process, nonsense-mediated decay"/>
    <property type="evidence" value="ECO:0007669"/>
    <property type="project" value="InterPro"/>
</dbReference>